<evidence type="ECO:0000313" key="15">
    <source>
        <dbReference type="Proteomes" id="UP000054988"/>
    </source>
</evidence>
<comment type="caution">
    <text evidence="14">The sequence shown here is derived from an EMBL/GenBank/DDBJ whole genome shotgun (WGS) entry which is preliminary data.</text>
</comment>
<proteinExistence type="inferred from homology"/>
<dbReference type="Gene3D" id="2.115.10.20">
    <property type="entry name" value="Glycosyl hydrolase domain, family 43"/>
    <property type="match status" value="1"/>
</dbReference>
<evidence type="ECO:0000256" key="7">
    <source>
        <dbReference type="ARBA" id="ARBA00023295"/>
    </source>
</evidence>
<evidence type="ECO:0000256" key="3">
    <source>
        <dbReference type="ARBA" id="ARBA00022723"/>
    </source>
</evidence>
<dbReference type="Gene3D" id="2.60.120.200">
    <property type="match status" value="1"/>
</dbReference>
<dbReference type="SUPFAM" id="SSF50129">
    <property type="entry name" value="GroES-like"/>
    <property type="match status" value="1"/>
</dbReference>
<dbReference type="PANTHER" id="PTHR42812:SF16">
    <property type="entry name" value="HYDROLASE, PUTATIVE (AFU_ORTHOLOGUE AFUA_7G06110)-RELATED"/>
    <property type="match status" value="1"/>
</dbReference>
<dbReference type="SUPFAM" id="SSF49899">
    <property type="entry name" value="Concanavalin A-like lectins/glucanases"/>
    <property type="match status" value="1"/>
</dbReference>
<dbReference type="GO" id="GO:0016491">
    <property type="term" value="F:oxidoreductase activity"/>
    <property type="evidence" value="ECO:0007669"/>
    <property type="project" value="UniProtKB-KW"/>
</dbReference>
<protein>
    <submittedName>
        <fullName evidence="14">Putative glycoside hydrolase family 43 protein</fullName>
    </submittedName>
</protein>
<evidence type="ECO:0000256" key="8">
    <source>
        <dbReference type="PIRSR" id="PIRSR606710-1"/>
    </source>
</evidence>
<dbReference type="InterPro" id="IPR036291">
    <property type="entry name" value="NAD(P)-bd_dom_sf"/>
</dbReference>
<dbReference type="InterPro" id="IPR006710">
    <property type="entry name" value="Glyco_hydro_43"/>
</dbReference>
<evidence type="ECO:0000259" key="12">
    <source>
        <dbReference type="Pfam" id="PF08240"/>
    </source>
</evidence>
<dbReference type="InterPro" id="IPR051795">
    <property type="entry name" value="Glycosyl_Hydrlase_43"/>
</dbReference>
<gene>
    <name evidence="14" type="ORF">WG66_10574</name>
</gene>
<keyword evidence="7" id="KW-0326">Glycosidase</keyword>
<evidence type="ECO:0000256" key="1">
    <source>
        <dbReference type="ARBA" id="ARBA00001947"/>
    </source>
</evidence>
<dbReference type="InterPro" id="IPR023296">
    <property type="entry name" value="Glyco_hydro_beta-prop_sf"/>
</dbReference>
<evidence type="ECO:0000256" key="10">
    <source>
        <dbReference type="SAM" id="MobiDB-lite"/>
    </source>
</evidence>
<dbReference type="GO" id="GO:0046872">
    <property type="term" value="F:metal ion binding"/>
    <property type="evidence" value="ECO:0007669"/>
    <property type="project" value="UniProtKB-KW"/>
</dbReference>
<evidence type="ECO:0000256" key="5">
    <source>
        <dbReference type="ARBA" id="ARBA00022833"/>
    </source>
</evidence>
<feature type="compositionally biased region" description="Polar residues" evidence="10">
    <location>
        <begin position="865"/>
        <end position="883"/>
    </location>
</feature>
<dbReference type="PANTHER" id="PTHR42812">
    <property type="entry name" value="BETA-XYLOSIDASE"/>
    <property type="match status" value="1"/>
</dbReference>
<dbReference type="AlphaFoldDB" id="A0A0W0FKP6"/>
<dbReference type="SUPFAM" id="SSF75005">
    <property type="entry name" value="Arabinanase/levansucrase/invertase"/>
    <property type="match status" value="1"/>
</dbReference>
<dbReference type="EMBL" id="LATX01001880">
    <property type="protein sequence ID" value="KTB36837.1"/>
    <property type="molecule type" value="Genomic_DNA"/>
</dbReference>
<dbReference type="InterPro" id="IPR029752">
    <property type="entry name" value="D-isomer_DH_CS1"/>
</dbReference>
<evidence type="ECO:0000256" key="2">
    <source>
        <dbReference type="ARBA" id="ARBA00009865"/>
    </source>
</evidence>
<keyword evidence="3" id="KW-0479">Metal-binding</keyword>
<dbReference type="InterPro" id="IPR013154">
    <property type="entry name" value="ADH-like_N"/>
</dbReference>
<keyword evidence="4 14" id="KW-0378">Hydrolase</keyword>
<dbReference type="Pfam" id="PF17851">
    <property type="entry name" value="GH43_C2"/>
    <property type="match status" value="1"/>
</dbReference>
<feature type="domain" description="Alcohol dehydrogenase-like C-terminal" evidence="11">
    <location>
        <begin position="193"/>
        <end position="317"/>
    </location>
</feature>
<sequence>MAKIYQGATFRGSPSGKIVRSHFLRTEEDLEADEVVVKVTHSGLCGTDLHYRNRDMVLGHEGVGTVIALSSKPIHNFRARDRVGFGFYHSTCGSCEPCLTGHDCYCDNRQMYGTHNLDQGSFAEFCVWKAQWLIKIPDGIPSAEAATLMCESHNFSVTDLFELQWSGAGVSVFSPLLKHVKPTDRVGVVGVGGLGHLAIQFARKMGCEVVVFSRSPDKREECLAWGARDFYCTTNLDDFDSLGISKSKKIHKLLVCTADDIDWQNYVKILGTLPTVIPLTVSHGALEAPYDALILKGLRVVGSVPTSKLLFIQTLEFAERNDIHPKIEAFSWNPDPSLLRVGDDFFIATSTFEYFPGVPIYHSRNLVDWTLIGHALNRPSQLALFGTPSDAGIWAPSLRYYNGTFYLATTTRYVYSPELRLFPRSFYVSTTDIFSNEWSDPVYFDHLGYDADLFWDTNGDVYATWAGIDNAQDKIYGIYQSQIDIDTGNSLTPAELIFTGTLENNSSARPEGPHIYLVNGTYYLLIAEGLRRDRRVSQGNSSTWTIAIWALGEQSSESNSLQWQRFEKRTAGRQTILFPVTWESGWPVFNGGESVTPHMADVLSDVSPLTIYFNDFISLTNQSSKTSLKSLDPPGSEIVLDDSFYTIRTPQKPFYSLAAREGHLRVYGNGFKVGDRDTPALLLRKQAAYTEEFEVVLDDFKPRSSSTGGVGTENGGREEAGATILYSDFLHDDIGVTSANGTGVDGKRAIVTRTIVQAKQAGPWALGSENNTVINVTYHPLKSASGPVKLVIRGDPTSYTLGYAEAEDEENDTWGDIIWTGSVDASAISVPPAGWFFFKGAAFGVYNTGTGRPSLTPADFRHWKQTPQDPTNQNVTQSQVSLA</sequence>
<dbReference type="InterPro" id="IPR041542">
    <property type="entry name" value="GH43_C2"/>
</dbReference>
<dbReference type="InterPro" id="IPR013149">
    <property type="entry name" value="ADH-like_C"/>
</dbReference>
<comment type="similarity">
    <text evidence="2">Belongs to the glycosyl hydrolase 43 family.</text>
</comment>
<keyword evidence="6" id="KW-0560">Oxidoreductase</keyword>
<feature type="site" description="Important for catalytic activity, responsible for pKa modulation of the active site Glu and correct orientation of both the proton donor and substrate" evidence="9">
    <location>
        <position position="450"/>
    </location>
</feature>
<dbReference type="FunFam" id="3.40.50.720:FF:000022">
    <property type="entry name" value="Cinnamyl alcohol dehydrogenase"/>
    <property type="match status" value="1"/>
</dbReference>
<dbReference type="Gene3D" id="3.40.50.720">
    <property type="entry name" value="NAD(P)-binding Rossmann-like Domain"/>
    <property type="match status" value="1"/>
</dbReference>
<evidence type="ECO:0000313" key="14">
    <source>
        <dbReference type="EMBL" id="KTB36837.1"/>
    </source>
</evidence>
<feature type="active site" description="Proton acceptor" evidence="8">
    <location>
        <position position="335"/>
    </location>
</feature>
<dbReference type="Proteomes" id="UP000054988">
    <property type="component" value="Unassembled WGS sequence"/>
</dbReference>
<keyword evidence="5" id="KW-0862">Zinc</keyword>
<dbReference type="Pfam" id="PF04616">
    <property type="entry name" value="Glyco_hydro_43"/>
    <property type="match status" value="1"/>
</dbReference>
<evidence type="ECO:0000256" key="4">
    <source>
        <dbReference type="ARBA" id="ARBA00022801"/>
    </source>
</evidence>
<feature type="active site" description="Proton donor" evidence="8">
    <location>
        <position position="511"/>
    </location>
</feature>
<dbReference type="Pfam" id="PF08240">
    <property type="entry name" value="ADH_N"/>
    <property type="match status" value="1"/>
</dbReference>
<dbReference type="eggNOG" id="KOG0023">
    <property type="taxonomic scope" value="Eukaryota"/>
</dbReference>
<name>A0A0W0FKP6_MONRR</name>
<dbReference type="PROSITE" id="PS00065">
    <property type="entry name" value="D_2_HYDROXYACID_DH_1"/>
    <property type="match status" value="1"/>
</dbReference>
<feature type="domain" description="Beta-xylosidase C-terminal Concanavalin A-like" evidence="13">
    <location>
        <begin position="640"/>
        <end position="863"/>
    </location>
</feature>
<feature type="region of interest" description="Disordered" evidence="10">
    <location>
        <begin position="864"/>
        <end position="883"/>
    </location>
</feature>
<organism evidence="14 15">
    <name type="scientific">Moniliophthora roreri</name>
    <name type="common">Frosty pod rot fungus</name>
    <name type="synonym">Monilia roreri</name>
    <dbReference type="NCBI Taxonomy" id="221103"/>
    <lineage>
        <taxon>Eukaryota</taxon>
        <taxon>Fungi</taxon>
        <taxon>Dikarya</taxon>
        <taxon>Basidiomycota</taxon>
        <taxon>Agaricomycotina</taxon>
        <taxon>Agaricomycetes</taxon>
        <taxon>Agaricomycetidae</taxon>
        <taxon>Agaricales</taxon>
        <taxon>Marasmiineae</taxon>
        <taxon>Marasmiaceae</taxon>
        <taxon>Moniliophthora</taxon>
    </lineage>
</organism>
<dbReference type="Gene3D" id="3.90.180.10">
    <property type="entry name" value="Medium-chain alcohol dehydrogenases, catalytic domain"/>
    <property type="match status" value="1"/>
</dbReference>
<dbReference type="GO" id="GO:0004553">
    <property type="term" value="F:hydrolase activity, hydrolyzing O-glycosyl compounds"/>
    <property type="evidence" value="ECO:0007669"/>
    <property type="project" value="InterPro"/>
</dbReference>
<dbReference type="InterPro" id="IPR013320">
    <property type="entry name" value="ConA-like_dom_sf"/>
</dbReference>
<evidence type="ECO:0000256" key="6">
    <source>
        <dbReference type="ARBA" id="ARBA00023002"/>
    </source>
</evidence>
<comment type="cofactor">
    <cofactor evidence="1">
        <name>Zn(2+)</name>
        <dbReference type="ChEBI" id="CHEBI:29105"/>
    </cofactor>
</comment>
<accession>A0A0W0FKP6</accession>
<evidence type="ECO:0000259" key="11">
    <source>
        <dbReference type="Pfam" id="PF00107"/>
    </source>
</evidence>
<dbReference type="GO" id="GO:0005975">
    <property type="term" value="P:carbohydrate metabolic process"/>
    <property type="evidence" value="ECO:0007669"/>
    <property type="project" value="InterPro"/>
</dbReference>
<dbReference type="InterPro" id="IPR011032">
    <property type="entry name" value="GroES-like_sf"/>
</dbReference>
<feature type="domain" description="Alcohol dehydrogenase-like N-terminal" evidence="12">
    <location>
        <begin position="32"/>
        <end position="138"/>
    </location>
</feature>
<dbReference type="SUPFAM" id="SSF51735">
    <property type="entry name" value="NAD(P)-binding Rossmann-fold domains"/>
    <property type="match status" value="1"/>
</dbReference>
<reference evidence="14 15" key="1">
    <citation type="submission" date="2015-12" db="EMBL/GenBank/DDBJ databases">
        <title>Draft genome sequence of Moniliophthora roreri, the causal agent of frosty pod rot of cacao.</title>
        <authorList>
            <person name="Aime M.C."/>
            <person name="Diaz-Valderrama J.R."/>
            <person name="Kijpornyongpan T."/>
            <person name="Phillips-Mora W."/>
        </authorList>
    </citation>
    <scope>NUCLEOTIDE SEQUENCE [LARGE SCALE GENOMIC DNA]</scope>
    <source>
        <strain evidence="14 15">MCA 2952</strain>
    </source>
</reference>
<dbReference type="Pfam" id="PF00107">
    <property type="entry name" value="ADH_zinc_N"/>
    <property type="match status" value="1"/>
</dbReference>
<evidence type="ECO:0000256" key="9">
    <source>
        <dbReference type="PIRSR" id="PIRSR606710-2"/>
    </source>
</evidence>
<evidence type="ECO:0000259" key="13">
    <source>
        <dbReference type="Pfam" id="PF17851"/>
    </source>
</evidence>